<proteinExistence type="predicted"/>
<accession>A0AAF5RY07</accession>
<reference evidence="2" key="2">
    <citation type="journal article" date="2016" name="Mol. Ecol.">
        <title>Population genomics of the filarial nematode parasite Wuchereria bancrofti from mosquitoes.</title>
        <authorList>
            <person name="Small S.T."/>
            <person name="Reimer L.J."/>
            <person name="Tisch D.J."/>
            <person name="King C.L."/>
            <person name="Christensen B.M."/>
            <person name="Siba P.M."/>
            <person name="Kazura J.W."/>
            <person name="Serre D."/>
            <person name="Zimmerman P.A."/>
        </authorList>
    </citation>
    <scope>NUCLEOTIDE SEQUENCE</scope>
    <source>
        <strain evidence="2">pt0022</strain>
    </source>
</reference>
<name>A0AAF5RY07_WUCBA</name>
<organism evidence="2 4">
    <name type="scientific">Wuchereria bancrofti</name>
    <dbReference type="NCBI Taxonomy" id="6293"/>
    <lineage>
        <taxon>Eukaryota</taxon>
        <taxon>Metazoa</taxon>
        <taxon>Ecdysozoa</taxon>
        <taxon>Nematoda</taxon>
        <taxon>Chromadorea</taxon>
        <taxon>Rhabditida</taxon>
        <taxon>Spirurina</taxon>
        <taxon>Spiruromorpha</taxon>
        <taxon>Filarioidea</taxon>
        <taxon>Onchocercidae</taxon>
        <taxon>Wuchereria</taxon>
    </lineage>
</organism>
<dbReference type="WBParaSite" id="mrna-Wban_08656">
    <property type="protein sequence ID" value="mrna-Wban_08656"/>
    <property type="gene ID" value="Wban_08656"/>
</dbReference>
<feature type="region of interest" description="Disordered" evidence="1">
    <location>
        <begin position="103"/>
        <end position="139"/>
    </location>
</feature>
<dbReference type="AlphaFoldDB" id="A0AAF5RY07"/>
<sequence length="214" mass="23894">MPPPYTISCRAMYHMPLNIPLIYHISMSHHIPYIMQHTISYVYHRPYHIPHITAHIICDIYICHHIAEISNIDKNEQSKTLESINSATIADTSSIKEVMENIEGSGSSNSMIEWSDDEDLGGEGSGSQNEGSGDTEEDQEHAIAPIITSAEDSRHTRLIDRITTTTYQEPSLETKLPTRPPVIAKPPEVGSTDCPTLSVLTAFIIIIWVPLLLH</sequence>
<reference evidence="3 4" key="3">
    <citation type="submission" date="2024-02" db="UniProtKB">
        <authorList>
            <consortium name="WormBaseParasite"/>
        </authorList>
    </citation>
    <scope>IDENTIFICATION</scope>
    <source>
        <strain evidence="3 4">pt0022</strain>
    </source>
</reference>
<feature type="region of interest" description="Disordered" evidence="1">
    <location>
        <begin position="168"/>
        <end position="191"/>
    </location>
</feature>
<protein>
    <submittedName>
        <fullName evidence="3 4">Uncharacterized protein</fullName>
    </submittedName>
</protein>
<dbReference type="WBParaSite" id="mrna-Wban_10705">
    <property type="protein sequence ID" value="mrna-Wban_10705"/>
    <property type="gene ID" value="Wban_10705"/>
</dbReference>
<reference evidence="2" key="1">
    <citation type="submission" date="2015-03" db="EMBL/GenBank/DDBJ databases">
        <title>Wuchereria bancrofti Genome Sequencing Papua New Guinea Strain.</title>
        <authorList>
            <person name="Small S.T."/>
            <person name="Serre D."/>
            <person name="Zimmerman P.A."/>
        </authorList>
    </citation>
    <scope>NUCLEOTIDE SEQUENCE [LARGE SCALE GENOMIC DNA]</scope>
    <source>
        <strain evidence="2">pt0022</strain>
    </source>
</reference>
<evidence type="ECO:0000313" key="3">
    <source>
        <dbReference type="WBParaSite" id="mrna-Wban_08656"/>
    </source>
</evidence>
<evidence type="ECO:0000313" key="4">
    <source>
        <dbReference type="WBParaSite" id="mrna-Wban_10705"/>
    </source>
</evidence>
<dbReference type="Proteomes" id="UP000093561">
    <property type="component" value="Unassembled WGS sequence"/>
</dbReference>
<evidence type="ECO:0000256" key="1">
    <source>
        <dbReference type="SAM" id="MobiDB-lite"/>
    </source>
</evidence>
<evidence type="ECO:0000313" key="2">
    <source>
        <dbReference type="Proteomes" id="UP000093561"/>
    </source>
</evidence>